<protein>
    <recommendedName>
        <fullName evidence="3">Mediator complex subunit 1</fullName>
    </recommendedName>
</protein>
<keyword evidence="2" id="KW-1185">Reference proteome</keyword>
<dbReference type="EMBL" id="BRPK01000004">
    <property type="protein sequence ID" value="GLB37276.1"/>
    <property type="molecule type" value="Genomic_DNA"/>
</dbReference>
<evidence type="ECO:0000313" key="1">
    <source>
        <dbReference type="EMBL" id="GLB37276.1"/>
    </source>
</evidence>
<proteinExistence type="predicted"/>
<dbReference type="AlphaFoldDB" id="A0A9P3PL02"/>
<reference evidence="1" key="1">
    <citation type="submission" date="2022-07" db="EMBL/GenBank/DDBJ databases">
        <title>The genome of Lyophyllum shimeji provides insight into the initial evolution of ectomycorrhizal fungal genome.</title>
        <authorList>
            <person name="Kobayashi Y."/>
            <person name="Shibata T."/>
            <person name="Hirakawa H."/>
            <person name="Shigenobu S."/>
            <person name="Nishiyama T."/>
            <person name="Yamada A."/>
            <person name="Hasebe M."/>
            <person name="Kawaguchi M."/>
        </authorList>
    </citation>
    <scope>NUCLEOTIDE SEQUENCE</scope>
    <source>
        <strain evidence="1">AT787</strain>
    </source>
</reference>
<dbReference type="OrthoDB" id="544685at2759"/>
<dbReference type="Proteomes" id="UP001063166">
    <property type="component" value="Unassembled WGS sequence"/>
</dbReference>
<evidence type="ECO:0008006" key="3">
    <source>
        <dbReference type="Google" id="ProtNLM"/>
    </source>
</evidence>
<organism evidence="1 2">
    <name type="scientific">Lyophyllum shimeji</name>
    <name type="common">Hon-shimeji</name>
    <name type="synonym">Tricholoma shimeji</name>
    <dbReference type="NCBI Taxonomy" id="47721"/>
    <lineage>
        <taxon>Eukaryota</taxon>
        <taxon>Fungi</taxon>
        <taxon>Dikarya</taxon>
        <taxon>Basidiomycota</taxon>
        <taxon>Agaricomycotina</taxon>
        <taxon>Agaricomycetes</taxon>
        <taxon>Agaricomycetidae</taxon>
        <taxon>Agaricales</taxon>
        <taxon>Tricholomatineae</taxon>
        <taxon>Lyophyllaceae</taxon>
        <taxon>Lyophyllum</taxon>
    </lineage>
</organism>
<gene>
    <name evidence="1" type="ORF">LshimejAT787_0403270</name>
</gene>
<sequence length="596" mass="64839">MLSTNSQTEVYIKSLKHSGRDAARETWGTAAGMETFKDEREGGVTAVLGGKVLVIDVDFSVDRTDPPNPRITVSNVKTSYAITNAEGSTSNSIGSTSLDAFLRDSIEVFCIEVQKPEDVRDLEKAARLGQFILGELRYLVMLDRLAARTEDGGLRWFTDLDELCPVLEAFAKSEAEVVASSLGLPSAPLDIFLLRSHALPLPYLTSPSVSFLVHLSPLAYLALLKTPANQEPSQDTSKLPQLDIPVHTLRAHIPSVEQGVALATLSLVNARAGQVFPAAMSMPTFTARPTFPLAPQASDLEHTFPQTLDTSGSMMVTDKANANGQYTWMLDFTNGGKNPGIVMSQARMREIELVVNPLGGIDTLNPVSMMSFGTGSWVDLLLNSQASVSPERYTALYTSPTAAHPALQLRLAVPEEPGFRLEKVPVHNMKEVWGILEVVREQCWLNEILSGCQWTPEGLKTGREELPQEAPATEEELQAVLNGNLTPRKIPVNIFLPAQNIATDALFQTPDLDGISIPQIQPRRPRIVMTSPERPPISGLVEIAVVYDETKPRGIAIEISGAMGSDIQPEVLEEICRRGGTLGLPGRIWSRAHGPS</sequence>
<comment type="caution">
    <text evidence="1">The sequence shown here is derived from an EMBL/GenBank/DDBJ whole genome shotgun (WGS) entry which is preliminary data.</text>
</comment>
<evidence type="ECO:0000313" key="2">
    <source>
        <dbReference type="Proteomes" id="UP001063166"/>
    </source>
</evidence>
<name>A0A9P3PL02_LYOSH</name>
<accession>A0A9P3PL02</accession>